<keyword evidence="3" id="KW-1185">Reference proteome</keyword>
<comment type="caution">
    <text evidence="2">The sequence shown here is derived from an EMBL/GenBank/DDBJ whole genome shotgun (WGS) entry which is preliminary data.</text>
</comment>
<reference evidence="2" key="1">
    <citation type="submission" date="2023-07" db="EMBL/GenBank/DDBJ databases">
        <title>draft genome sequence of fig (Ficus carica).</title>
        <authorList>
            <person name="Takahashi T."/>
            <person name="Nishimura K."/>
        </authorList>
    </citation>
    <scope>NUCLEOTIDE SEQUENCE</scope>
</reference>
<dbReference type="Proteomes" id="UP001187192">
    <property type="component" value="Unassembled WGS sequence"/>
</dbReference>
<dbReference type="EMBL" id="BTGU01000037">
    <property type="protein sequence ID" value="GMN51465.1"/>
    <property type="molecule type" value="Genomic_DNA"/>
</dbReference>
<feature type="region of interest" description="Disordered" evidence="1">
    <location>
        <begin position="1"/>
        <end position="40"/>
    </location>
</feature>
<protein>
    <submittedName>
        <fullName evidence="2">Uncharacterized protein</fullName>
    </submittedName>
</protein>
<evidence type="ECO:0000313" key="3">
    <source>
        <dbReference type="Proteomes" id="UP001187192"/>
    </source>
</evidence>
<name>A0AA88AGE6_FICCA</name>
<gene>
    <name evidence="2" type="ORF">TIFTF001_020613</name>
</gene>
<sequence length="229" mass="25774">MSIPTKMSEKNTTLEKRSVRVTAKSSKRSSADESSKNPVPAIERMVSDIGLKRKQGEMDVNDSKKLISTVEDKISKAEEFTGLQMNNKHRDNLSCSNSSNNCMNQFVGSYRRPLHEDNEFDRPEIVCRSSSRLSTNHLCSSSLNHSTKNPTGINLAFRSTLFNDSAMLVVMIVYLRPLKYARDNFIGSAYTSQVLDAYPEGSIWTHEVGCIFDTLMPINHNSKRLSRAD</sequence>
<proteinExistence type="predicted"/>
<evidence type="ECO:0000313" key="2">
    <source>
        <dbReference type="EMBL" id="GMN51465.1"/>
    </source>
</evidence>
<accession>A0AA88AGE6</accession>
<dbReference type="AlphaFoldDB" id="A0AA88AGE6"/>
<feature type="compositionally biased region" description="Basic and acidic residues" evidence="1">
    <location>
        <begin position="7"/>
        <end position="18"/>
    </location>
</feature>
<evidence type="ECO:0000256" key="1">
    <source>
        <dbReference type="SAM" id="MobiDB-lite"/>
    </source>
</evidence>
<organism evidence="2 3">
    <name type="scientific">Ficus carica</name>
    <name type="common">Common fig</name>
    <dbReference type="NCBI Taxonomy" id="3494"/>
    <lineage>
        <taxon>Eukaryota</taxon>
        <taxon>Viridiplantae</taxon>
        <taxon>Streptophyta</taxon>
        <taxon>Embryophyta</taxon>
        <taxon>Tracheophyta</taxon>
        <taxon>Spermatophyta</taxon>
        <taxon>Magnoliopsida</taxon>
        <taxon>eudicotyledons</taxon>
        <taxon>Gunneridae</taxon>
        <taxon>Pentapetalae</taxon>
        <taxon>rosids</taxon>
        <taxon>fabids</taxon>
        <taxon>Rosales</taxon>
        <taxon>Moraceae</taxon>
        <taxon>Ficeae</taxon>
        <taxon>Ficus</taxon>
    </lineage>
</organism>